<name>A0A343ZBA0_9CHON</name>
<keyword evidence="10 16" id="KW-1133">Transmembrane helix</keyword>
<comment type="similarity">
    <text evidence="2 16">Belongs to the complex I subunit 4 family.</text>
</comment>
<reference evidence="19" key="1">
    <citation type="thesis" date="2017" institute="The University of Queensland" country="Australia">
        <title>Skate-ing on thin ice: Molecular ecology of longnose skates in the Southeast Pacific Ocean.</title>
        <authorList>
            <person name="Vargas Caro C.A."/>
        </authorList>
    </citation>
    <scope>NUCLEOTIDE SEQUENCE</scope>
</reference>
<dbReference type="Pfam" id="PF01059">
    <property type="entry name" value="Oxidored_q5_N"/>
    <property type="match status" value="1"/>
</dbReference>
<evidence type="ECO:0000256" key="12">
    <source>
        <dbReference type="ARBA" id="ARBA00023075"/>
    </source>
</evidence>
<keyword evidence="9 16" id="KW-0249">Electron transport</keyword>
<feature type="transmembrane region" description="Helical" evidence="16">
    <location>
        <begin position="258"/>
        <end position="279"/>
    </location>
</feature>
<feature type="transmembrane region" description="Helical" evidence="16">
    <location>
        <begin position="117"/>
        <end position="134"/>
    </location>
</feature>
<evidence type="ECO:0000256" key="6">
    <source>
        <dbReference type="ARBA" id="ARBA00022660"/>
    </source>
</evidence>
<feature type="transmembrane region" description="Helical" evidence="16">
    <location>
        <begin position="195"/>
        <end position="217"/>
    </location>
</feature>
<evidence type="ECO:0000256" key="16">
    <source>
        <dbReference type="RuleBase" id="RU003297"/>
    </source>
</evidence>
<dbReference type="InterPro" id="IPR001750">
    <property type="entry name" value="ND/Mrp_TM"/>
</dbReference>
<protein>
    <recommendedName>
        <fullName evidence="4 16">NADH-ubiquinone oxidoreductase chain 4</fullName>
        <ecNumber evidence="3 16">7.1.1.2</ecNumber>
    </recommendedName>
</protein>
<feature type="transmembrane region" description="Helical" evidence="16">
    <location>
        <begin position="229"/>
        <end position="252"/>
    </location>
</feature>
<dbReference type="GO" id="GO:0003954">
    <property type="term" value="F:NADH dehydrogenase activity"/>
    <property type="evidence" value="ECO:0007669"/>
    <property type="project" value="TreeGrafter"/>
</dbReference>
<evidence type="ECO:0000259" key="18">
    <source>
        <dbReference type="Pfam" id="PF01059"/>
    </source>
</evidence>
<reference evidence="19" key="2">
    <citation type="submission" date="2017-06" db="EMBL/GenBank/DDBJ databases">
        <title>Phylogeny of longnose skates (genus Zearaja): species-level relationships among major lineages of skates (Chondrichthyes, Batoidea) inferred from whole mitochondrial genomes.</title>
        <authorList>
            <person name="Vargas-Caro C."/>
            <person name="Bennett M.B."/>
            <person name="Bustamante C."/>
        </authorList>
    </citation>
    <scope>NUCLEOTIDE SEQUENCE</scope>
</reference>
<evidence type="ECO:0000256" key="13">
    <source>
        <dbReference type="ARBA" id="ARBA00023128"/>
    </source>
</evidence>
<keyword evidence="8" id="KW-1278">Translocase</keyword>
<evidence type="ECO:0000256" key="1">
    <source>
        <dbReference type="ARBA" id="ARBA00004225"/>
    </source>
</evidence>
<comment type="subcellular location">
    <subcellularLocation>
        <location evidence="1 16">Mitochondrion membrane</location>
        <topology evidence="1 16">Multi-pass membrane protein</topology>
    </subcellularLocation>
</comment>
<feature type="transmembrane region" description="Helical" evidence="16">
    <location>
        <begin position="390"/>
        <end position="415"/>
    </location>
</feature>
<geneLocation type="mitochondrion" evidence="19"/>
<feature type="domain" description="NADH:quinone oxidoreductase/Mrp antiporter transmembrane" evidence="17">
    <location>
        <begin position="113"/>
        <end position="402"/>
    </location>
</feature>
<feature type="transmembrane region" description="Helical" evidence="16">
    <location>
        <begin position="286"/>
        <end position="304"/>
    </location>
</feature>
<feature type="transmembrane region" description="Helical" evidence="16">
    <location>
        <begin position="351"/>
        <end position="370"/>
    </location>
</feature>
<feature type="transmembrane region" description="Helical" evidence="16">
    <location>
        <begin position="146"/>
        <end position="168"/>
    </location>
</feature>
<dbReference type="AlphaFoldDB" id="A0A343ZBA0"/>
<dbReference type="EMBL" id="MF278965">
    <property type="protein sequence ID" value="AWO66477.1"/>
    <property type="molecule type" value="Genomic_DNA"/>
</dbReference>
<comment type="catalytic activity">
    <reaction evidence="15 16">
        <text>a ubiquinone + NADH + 5 H(+)(in) = a ubiquinol + NAD(+) + 4 H(+)(out)</text>
        <dbReference type="Rhea" id="RHEA:29091"/>
        <dbReference type="Rhea" id="RHEA-COMP:9565"/>
        <dbReference type="Rhea" id="RHEA-COMP:9566"/>
        <dbReference type="ChEBI" id="CHEBI:15378"/>
        <dbReference type="ChEBI" id="CHEBI:16389"/>
        <dbReference type="ChEBI" id="CHEBI:17976"/>
        <dbReference type="ChEBI" id="CHEBI:57540"/>
        <dbReference type="ChEBI" id="CHEBI:57945"/>
        <dbReference type="EC" id="7.1.1.2"/>
    </reaction>
</comment>
<keyword evidence="5 16" id="KW-0813">Transport</keyword>
<dbReference type="GO" id="GO:0031966">
    <property type="term" value="C:mitochondrial membrane"/>
    <property type="evidence" value="ECO:0007669"/>
    <property type="project" value="UniProtKB-SubCell"/>
</dbReference>
<dbReference type="EC" id="7.1.1.2" evidence="3 16"/>
<dbReference type="InterPro" id="IPR000260">
    <property type="entry name" value="NADH4_N"/>
</dbReference>
<dbReference type="CTD" id="4538"/>
<feature type="transmembrane region" description="Helical" evidence="16">
    <location>
        <begin position="93"/>
        <end position="111"/>
    </location>
</feature>
<evidence type="ECO:0000256" key="14">
    <source>
        <dbReference type="ARBA" id="ARBA00023136"/>
    </source>
</evidence>
<feature type="transmembrane region" description="Helical" evidence="16">
    <location>
        <begin position="310"/>
        <end position="330"/>
    </location>
</feature>
<dbReference type="InterPro" id="IPR003918">
    <property type="entry name" value="NADH_UbQ_OxRdtase"/>
</dbReference>
<evidence type="ECO:0000259" key="17">
    <source>
        <dbReference type="Pfam" id="PF00361"/>
    </source>
</evidence>
<accession>A0A343ZBA0</accession>
<dbReference type="GO" id="GO:0008137">
    <property type="term" value="F:NADH dehydrogenase (ubiquinone) activity"/>
    <property type="evidence" value="ECO:0007669"/>
    <property type="project" value="UniProtKB-UniRule"/>
</dbReference>
<evidence type="ECO:0000256" key="5">
    <source>
        <dbReference type="ARBA" id="ARBA00022448"/>
    </source>
</evidence>
<dbReference type="PANTHER" id="PTHR43507:SF20">
    <property type="entry name" value="NADH-UBIQUINONE OXIDOREDUCTASE CHAIN 4"/>
    <property type="match status" value="1"/>
</dbReference>
<dbReference type="PRINTS" id="PR01437">
    <property type="entry name" value="NUOXDRDTASE4"/>
</dbReference>
<dbReference type="GO" id="GO:0042773">
    <property type="term" value="P:ATP synthesis coupled electron transport"/>
    <property type="evidence" value="ECO:0007669"/>
    <property type="project" value="InterPro"/>
</dbReference>
<evidence type="ECO:0000256" key="4">
    <source>
        <dbReference type="ARBA" id="ARBA00021006"/>
    </source>
</evidence>
<evidence type="ECO:0000256" key="3">
    <source>
        <dbReference type="ARBA" id="ARBA00012944"/>
    </source>
</evidence>
<feature type="transmembrane region" description="Helical" evidence="16">
    <location>
        <begin position="62"/>
        <end position="81"/>
    </location>
</feature>
<evidence type="ECO:0000256" key="7">
    <source>
        <dbReference type="ARBA" id="ARBA00022692"/>
    </source>
</evidence>
<keyword evidence="11 16" id="KW-0520">NAD</keyword>
<comment type="function">
    <text evidence="16">Core subunit of the mitochondrial membrane respiratory chain NADH dehydrogenase (Complex I) which catalyzes electron transfer from NADH through the respiratory chain, using ubiquinone as an electron acceptor. Essential for the catalytic activity and assembly of complex I.</text>
</comment>
<dbReference type="PANTHER" id="PTHR43507">
    <property type="entry name" value="NADH-UBIQUINONE OXIDOREDUCTASE CHAIN 4"/>
    <property type="match status" value="1"/>
</dbReference>
<evidence type="ECO:0000256" key="2">
    <source>
        <dbReference type="ARBA" id="ARBA00009025"/>
    </source>
</evidence>
<proteinExistence type="inferred from homology"/>
<dbReference type="InterPro" id="IPR010227">
    <property type="entry name" value="NADH_Q_OxRdtase_chainM/4"/>
</dbReference>
<evidence type="ECO:0000256" key="8">
    <source>
        <dbReference type="ARBA" id="ARBA00022967"/>
    </source>
</evidence>
<dbReference type="Pfam" id="PF00361">
    <property type="entry name" value="Proton_antipo_M"/>
    <property type="match status" value="1"/>
</dbReference>
<evidence type="ECO:0000256" key="11">
    <source>
        <dbReference type="ARBA" id="ARBA00023027"/>
    </source>
</evidence>
<dbReference type="GO" id="GO:0048039">
    <property type="term" value="F:ubiquinone binding"/>
    <property type="evidence" value="ECO:0007669"/>
    <property type="project" value="TreeGrafter"/>
</dbReference>
<feature type="domain" description="NADH:ubiquinone oxidoreductase chain 4 N-terminal" evidence="18">
    <location>
        <begin position="1"/>
        <end position="110"/>
    </location>
</feature>
<keyword evidence="7 16" id="KW-0812">Transmembrane</keyword>
<evidence type="ECO:0000256" key="10">
    <source>
        <dbReference type="ARBA" id="ARBA00022989"/>
    </source>
</evidence>
<keyword evidence="13 16" id="KW-0496">Mitochondrion</keyword>
<dbReference type="GeneID" id="36955883"/>
<evidence type="ECO:0000256" key="15">
    <source>
        <dbReference type="ARBA" id="ARBA00049551"/>
    </source>
</evidence>
<keyword evidence="12 16" id="KW-0830">Ubiquinone</keyword>
<evidence type="ECO:0000256" key="9">
    <source>
        <dbReference type="ARBA" id="ARBA00022982"/>
    </source>
</evidence>
<feature type="transmembrane region" description="Helical" evidence="16">
    <location>
        <begin position="21"/>
        <end position="42"/>
    </location>
</feature>
<dbReference type="RefSeq" id="YP_009494684.1">
    <property type="nucleotide sequence ID" value="NC_037965.1"/>
</dbReference>
<sequence>MLKILIPTALLLPISWISPKKWVWTSTISNSLLIALLSLYWFKWDLEMGWDCSNLFLGIDPLSAPLLSLTCWLLPLMLLASQKHLTAEPHKRQQIYISLLIILQASLILAFSATEMILFYVMFETTLIPTLIIITRWGNQTERLNAGIYFLFYTLAGSLPLLIALLTLQKDLGSLSMLILQYPNTINLYSWTNKFWWLACMIAFLVKMPLYGVHLWLPKAHVEAPIAGSMILAAVLLKLGGYGMMRIIVMLNPLTKEMAYPFLILAIWGIIMTSSICLRQTDLKSLIAYSSVSHMGLVAAAILIQTPWSFAGATALMIAHGLISSMLFCLANTNYERIHSRTLLLARGTQIILPLMGTSWFLANLANLALPPSPNLVGELLIITSLFKWSNWTILLTGTGVLLTASYSLYMFLMTQRGSTPQHMLFLSPSHTREHLLMYLHLLPTILIVTKPELILGWTF</sequence>
<dbReference type="GO" id="GO:0015990">
    <property type="term" value="P:electron transport coupled proton transport"/>
    <property type="evidence" value="ECO:0007669"/>
    <property type="project" value="TreeGrafter"/>
</dbReference>
<gene>
    <name evidence="19" type="primary">ND4</name>
</gene>
<keyword evidence="6 16" id="KW-0679">Respiratory chain</keyword>
<organism evidence="19">
    <name type="scientific">Bathyraja griseocauda</name>
    <name type="common">graytail skate</name>
    <dbReference type="NCBI Taxonomy" id="458558"/>
    <lineage>
        <taxon>Eukaryota</taxon>
        <taxon>Metazoa</taxon>
        <taxon>Chordata</taxon>
        <taxon>Craniata</taxon>
        <taxon>Vertebrata</taxon>
        <taxon>Chondrichthyes</taxon>
        <taxon>Elasmobranchii</taxon>
        <taxon>Batoidea</taxon>
        <taxon>Rajiformes</taxon>
        <taxon>Bathyraja</taxon>
    </lineage>
</organism>
<keyword evidence="14 16" id="KW-0472">Membrane</keyword>
<evidence type="ECO:0000313" key="19">
    <source>
        <dbReference type="EMBL" id="AWO66477.1"/>
    </source>
</evidence>
<dbReference type="NCBIfam" id="TIGR01972">
    <property type="entry name" value="NDH_I_M"/>
    <property type="match status" value="1"/>
</dbReference>